<evidence type="ECO:0000313" key="3">
    <source>
        <dbReference type="Proteomes" id="UP000277580"/>
    </source>
</evidence>
<feature type="compositionally biased region" description="Polar residues" evidence="1">
    <location>
        <begin position="118"/>
        <end position="128"/>
    </location>
</feature>
<feature type="compositionally biased region" description="Basic residues" evidence="1">
    <location>
        <begin position="293"/>
        <end position="302"/>
    </location>
</feature>
<sequence>MPTPQGPVKSLYALCKNVLIKYVDTIDDVGDIDYHILRPILLKITTPKQLKKLELNCPHLLPHTSEIWHKLITRDFGASALSKRSPPSSNPHAWARVYEKHLSDAEAASAASAKTLREQMSSLNNAKASQRAKIVSNTSGLPPTGRRPGSGWGRPSDSWAVKAGSKTKNIVQKARREAKEVGKFLGRNSRLAAPTHTLGRAEVSRTMREKIKDPVVLPEREVVQSAAAAAGEKRKREEGEGGDVDERTRSWIGGGAKRVAVGRLNRPGAAGVGAAGAQQQQVRQRVEADPFMRRKPAQGARR</sequence>
<evidence type="ECO:0000256" key="1">
    <source>
        <dbReference type="SAM" id="MobiDB-lite"/>
    </source>
</evidence>
<evidence type="ECO:0000313" key="2">
    <source>
        <dbReference type="EMBL" id="RPB08673.1"/>
    </source>
</evidence>
<dbReference type="GO" id="GO:0006368">
    <property type="term" value="P:transcription elongation by RNA polymerase II"/>
    <property type="evidence" value="ECO:0007669"/>
    <property type="project" value="InterPro"/>
</dbReference>
<name>A0A3N4KDT2_9PEZI</name>
<dbReference type="InterPro" id="IPR051870">
    <property type="entry name" value="Elongin-A_domain"/>
</dbReference>
<feature type="region of interest" description="Disordered" evidence="1">
    <location>
        <begin position="116"/>
        <end position="175"/>
    </location>
</feature>
<dbReference type="PANTHER" id="PTHR15141">
    <property type="entry name" value="TRANSCRIPTION ELONGATION FACTOR B POLYPEPTIDE 3"/>
    <property type="match status" value="1"/>
</dbReference>
<dbReference type="InParanoid" id="A0A3N4KDT2"/>
<dbReference type="Proteomes" id="UP000277580">
    <property type="component" value="Unassembled WGS sequence"/>
</dbReference>
<feature type="region of interest" description="Disordered" evidence="1">
    <location>
        <begin position="224"/>
        <end position="251"/>
    </location>
</feature>
<dbReference type="GO" id="GO:0070449">
    <property type="term" value="C:elongin complex"/>
    <property type="evidence" value="ECO:0007669"/>
    <property type="project" value="InterPro"/>
</dbReference>
<organism evidence="2 3">
    <name type="scientific">Morchella conica CCBAS932</name>
    <dbReference type="NCBI Taxonomy" id="1392247"/>
    <lineage>
        <taxon>Eukaryota</taxon>
        <taxon>Fungi</taxon>
        <taxon>Dikarya</taxon>
        <taxon>Ascomycota</taxon>
        <taxon>Pezizomycotina</taxon>
        <taxon>Pezizomycetes</taxon>
        <taxon>Pezizales</taxon>
        <taxon>Morchellaceae</taxon>
        <taxon>Morchella</taxon>
    </lineage>
</organism>
<dbReference type="OrthoDB" id="21513at2759"/>
<gene>
    <name evidence="2" type="ORF">P167DRAFT_567761</name>
</gene>
<dbReference type="PANTHER" id="PTHR15141:SF76">
    <property type="entry name" value="TRANSCRIPTION ELONGATION FACTOR B POLYPEPTIDE 3"/>
    <property type="match status" value="1"/>
</dbReference>
<feature type="region of interest" description="Disordered" evidence="1">
    <location>
        <begin position="267"/>
        <end position="302"/>
    </location>
</feature>
<feature type="compositionally biased region" description="Basic and acidic residues" evidence="1">
    <location>
        <begin position="231"/>
        <end position="249"/>
    </location>
</feature>
<dbReference type="STRING" id="1392247.A0A3N4KDT2"/>
<dbReference type="Gene3D" id="6.10.250.3180">
    <property type="match status" value="1"/>
</dbReference>
<dbReference type="InterPro" id="IPR010684">
    <property type="entry name" value="RNA_pol_II_trans_fac_SIII_A"/>
</dbReference>
<keyword evidence="3" id="KW-1185">Reference proteome</keyword>
<proteinExistence type="predicted"/>
<dbReference type="EMBL" id="ML119160">
    <property type="protein sequence ID" value="RPB08673.1"/>
    <property type="molecule type" value="Genomic_DNA"/>
</dbReference>
<accession>A0A3N4KDT2</accession>
<protein>
    <recommendedName>
        <fullName evidence="4">Elongin-A</fullName>
    </recommendedName>
</protein>
<evidence type="ECO:0008006" key="4">
    <source>
        <dbReference type="Google" id="ProtNLM"/>
    </source>
</evidence>
<feature type="compositionally biased region" description="Low complexity" evidence="1">
    <location>
        <begin position="142"/>
        <end position="158"/>
    </location>
</feature>
<dbReference type="Pfam" id="PF06881">
    <property type="entry name" value="Elongin_A"/>
    <property type="match status" value="1"/>
</dbReference>
<reference evidence="2 3" key="1">
    <citation type="journal article" date="2018" name="Nat. Ecol. Evol.">
        <title>Pezizomycetes genomes reveal the molecular basis of ectomycorrhizal truffle lifestyle.</title>
        <authorList>
            <person name="Murat C."/>
            <person name="Payen T."/>
            <person name="Noel B."/>
            <person name="Kuo A."/>
            <person name="Morin E."/>
            <person name="Chen J."/>
            <person name="Kohler A."/>
            <person name="Krizsan K."/>
            <person name="Balestrini R."/>
            <person name="Da Silva C."/>
            <person name="Montanini B."/>
            <person name="Hainaut M."/>
            <person name="Levati E."/>
            <person name="Barry K.W."/>
            <person name="Belfiori B."/>
            <person name="Cichocki N."/>
            <person name="Clum A."/>
            <person name="Dockter R.B."/>
            <person name="Fauchery L."/>
            <person name="Guy J."/>
            <person name="Iotti M."/>
            <person name="Le Tacon F."/>
            <person name="Lindquist E.A."/>
            <person name="Lipzen A."/>
            <person name="Malagnac F."/>
            <person name="Mello A."/>
            <person name="Molinier V."/>
            <person name="Miyauchi S."/>
            <person name="Poulain J."/>
            <person name="Riccioni C."/>
            <person name="Rubini A."/>
            <person name="Sitrit Y."/>
            <person name="Splivallo R."/>
            <person name="Traeger S."/>
            <person name="Wang M."/>
            <person name="Zifcakova L."/>
            <person name="Wipf D."/>
            <person name="Zambonelli A."/>
            <person name="Paolocci F."/>
            <person name="Nowrousian M."/>
            <person name="Ottonello S."/>
            <person name="Baldrian P."/>
            <person name="Spatafora J.W."/>
            <person name="Henrissat B."/>
            <person name="Nagy L.G."/>
            <person name="Aury J.M."/>
            <person name="Wincker P."/>
            <person name="Grigoriev I.V."/>
            <person name="Bonfante P."/>
            <person name="Martin F.M."/>
        </authorList>
    </citation>
    <scope>NUCLEOTIDE SEQUENCE [LARGE SCALE GENOMIC DNA]</scope>
    <source>
        <strain evidence="2 3">CCBAS932</strain>
    </source>
</reference>
<dbReference type="AlphaFoldDB" id="A0A3N4KDT2"/>